<evidence type="ECO:0000256" key="5">
    <source>
        <dbReference type="ARBA" id="ARBA00023027"/>
    </source>
</evidence>
<protein>
    <recommendedName>
        <fullName evidence="3">6-phosphogluconate dehydrogenase, decarboxylating</fullName>
        <ecNumber evidence="2">1.1.1.44</ecNumber>
    </recommendedName>
</protein>
<evidence type="ECO:0000256" key="4">
    <source>
        <dbReference type="ARBA" id="ARBA00023002"/>
    </source>
</evidence>
<dbReference type="PROSITE" id="PS00895">
    <property type="entry name" value="3_HYDROXYISOBUT_DH"/>
    <property type="match status" value="1"/>
</dbReference>
<proteinExistence type="inferred from homology"/>
<dbReference type="GO" id="GO:0004616">
    <property type="term" value="F:phosphogluconate dehydrogenase (decarboxylating) activity"/>
    <property type="evidence" value="ECO:0007669"/>
    <property type="project" value="UniProtKB-EC"/>
</dbReference>
<evidence type="ECO:0000313" key="10">
    <source>
        <dbReference type="EMBL" id="HJF68808.1"/>
    </source>
</evidence>
<dbReference type="Gene3D" id="3.40.50.720">
    <property type="entry name" value="NAD(P)-binding Rossmann-like Domain"/>
    <property type="match status" value="1"/>
</dbReference>
<evidence type="ECO:0000259" key="9">
    <source>
        <dbReference type="Pfam" id="PF14833"/>
    </source>
</evidence>
<dbReference type="InterPro" id="IPR015815">
    <property type="entry name" value="HIBADH-related"/>
</dbReference>
<dbReference type="InterPro" id="IPR036291">
    <property type="entry name" value="NAD(P)-bd_dom_sf"/>
</dbReference>
<comment type="similarity">
    <text evidence="1">Belongs to the HIBADH-related family.</text>
</comment>
<dbReference type="PANTHER" id="PTHR43060:SF15">
    <property type="entry name" value="3-HYDROXYISOBUTYRATE DEHYDROGENASE-LIKE 1, MITOCHONDRIAL-RELATED"/>
    <property type="match status" value="1"/>
</dbReference>
<accession>A0A921H2E6</accession>
<evidence type="ECO:0000256" key="3">
    <source>
        <dbReference type="ARBA" id="ARBA00018193"/>
    </source>
</evidence>
<reference evidence="10" key="1">
    <citation type="journal article" date="2021" name="PeerJ">
        <title>Extensive microbial diversity within the chicken gut microbiome revealed by metagenomics and culture.</title>
        <authorList>
            <person name="Gilroy R."/>
            <person name="Ravi A."/>
            <person name="Getino M."/>
            <person name="Pursley I."/>
            <person name="Horton D.L."/>
            <person name="Alikhan N.F."/>
            <person name="Baker D."/>
            <person name="Gharbi K."/>
            <person name="Hall N."/>
            <person name="Watson M."/>
            <person name="Adriaenssens E.M."/>
            <person name="Foster-Nyarko E."/>
            <person name="Jarju S."/>
            <person name="Secka A."/>
            <person name="Antonio M."/>
            <person name="Oren A."/>
            <person name="Chaudhuri R.R."/>
            <person name="La Ragione R."/>
            <person name="Hildebrand F."/>
            <person name="Pallen M.J."/>
        </authorList>
    </citation>
    <scope>NUCLEOTIDE SEQUENCE</scope>
    <source>
        <strain evidence="10">CHK149-3286</strain>
    </source>
</reference>
<dbReference type="Gene3D" id="1.10.1040.10">
    <property type="entry name" value="N-(1-d-carboxylethyl)-l-norvaline Dehydrogenase, domain 2"/>
    <property type="match status" value="1"/>
</dbReference>
<sequence length="274" mass="29521">MFMKKIGFVGLGNMGTGMAINLQKSGFQVLAYDLNKDKIKELEKDGITGCDSIKEVVEQVDDAIITMVRNREQTESVIFGENGISSANRSDVTVVVMSTLNPTIMSELEEDVTKANFSIIDAPVSGSLSGADNGSLAIFASGKSELRSKLNPYFEAMGTHVFDLGEEIGAGQAAKLANNLLLGINMVGISEAVKFGDSYGLEESDILKIVEVSTGNSWAANNWGEIKEYKNNGTLDAIYKDLTSVISESTKRKTFVPVSGLVLNVLHNSMDDEK</sequence>
<dbReference type="PANTHER" id="PTHR43060">
    <property type="entry name" value="3-HYDROXYISOBUTYRATE DEHYDROGENASE-LIKE 1, MITOCHONDRIAL-RELATED"/>
    <property type="match status" value="1"/>
</dbReference>
<comment type="catalytic activity">
    <reaction evidence="6">
        <text>6-phospho-D-gluconate + NADP(+) = D-ribulose 5-phosphate + CO2 + NADPH</text>
        <dbReference type="Rhea" id="RHEA:10116"/>
        <dbReference type="ChEBI" id="CHEBI:16526"/>
        <dbReference type="ChEBI" id="CHEBI:57783"/>
        <dbReference type="ChEBI" id="CHEBI:58121"/>
        <dbReference type="ChEBI" id="CHEBI:58349"/>
        <dbReference type="ChEBI" id="CHEBI:58759"/>
        <dbReference type="EC" id="1.1.1.44"/>
    </reaction>
</comment>
<dbReference type="SUPFAM" id="SSF48179">
    <property type="entry name" value="6-phosphogluconate dehydrogenase C-terminal domain-like"/>
    <property type="match status" value="1"/>
</dbReference>
<dbReference type="InterPro" id="IPR008927">
    <property type="entry name" value="6-PGluconate_DH-like_C_sf"/>
</dbReference>
<keyword evidence="5" id="KW-0520">NAD</keyword>
<dbReference type="Pfam" id="PF03446">
    <property type="entry name" value="NAD_binding_2"/>
    <property type="match status" value="1"/>
</dbReference>
<dbReference type="InterPro" id="IPR006115">
    <property type="entry name" value="6PGDH_NADP-bd"/>
</dbReference>
<keyword evidence="4" id="KW-0560">Oxidoreductase</keyword>
<dbReference type="Pfam" id="PF14833">
    <property type="entry name" value="NAD_binding_11"/>
    <property type="match status" value="1"/>
</dbReference>
<dbReference type="RefSeq" id="WP_324254342.1">
    <property type="nucleotide sequence ID" value="NZ_BKAQ01000008.1"/>
</dbReference>
<feature type="domain" description="3-hydroxyisobutyrate dehydrogenase-like NAD-binding" evidence="9">
    <location>
        <begin position="169"/>
        <end position="266"/>
    </location>
</feature>
<dbReference type="InterPro" id="IPR013328">
    <property type="entry name" value="6PGD_dom2"/>
</dbReference>
<evidence type="ECO:0000256" key="6">
    <source>
        <dbReference type="ARBA" id="ARBA00048640"/>
    </source>
</evidence>
<dbReference type="Proteomes" id="UP000706163">
    <property type="component" value="Unassembled WGS sequence"/>
</dbReference>
<dbReference type="GO" id="GO:0051287">
    <property type="term" value="F:NAD binding"/>
    <property type="evidence" value="ECO:0007669"/>
    <property type="project" value="InterPro"/>
</dbReference>
<dbReference type="EMBL" id="DYVT01000125">
    <property type="protein sequence ID" value="HJF68808.1"/>
    <property type="molecule type" value="Genomic_DNA"/>
</dbReference>
<feature type="domain" description="6-phosphogluconate dehydrogenase NADP-binding" evidence="8">
    <location>
        <begin position="5"/>
        <end position="162"/>
    </location>
</feature>
<dbReference type="AlphaFoldDB" id="A0A921H2E6"/>
<evidence type="ECO:0000256" key="1">
    <source>
        <dbReference type="ARBA" id="ARBA00009080"/>
    </source>
</evidence>
<dbReference type="GO" id="GO:0016054">
    <property type="term" value="P:organic acid catabolic process"/>
    <property type="evidence" value="ECO:0007669"/>
    <property type="project" value="UniProtKB-ARBA"/>
</dbReference>
<organism evidence="10 11">
    <name type="scientific">Staphylococcus kloosii</name>
    <dbReference type="NCBI Taxonomy" id="29384"/>
    <lineage>
        <taxon>Bacteria</taxon>
        <taxon>Bacillati</taxon>
        <taxon>Bacillota</taxon>
        <taxon>Bacilli</taxon>
        <taxon>Bacillales</taxon>
        <taxon>Staphylococcaceae</taxon>
        <taxon>Staphylococcus</taxon>
    </lineage>
</organism>
<reference evidence="10" key="2">
    <citation type="submission" date="2021-09" db="EMBL/GenBank/DDBJ databases">
        <authorList>
            <person name="Gilroy R."/>
        </authorList>
    </citation>
    <scope>NUCLEOTIDE SEQUENCE</scope>
    <source>
        <strain evidence="10">CHK149-3286</strain>
    </source>
</reference>
<dbReference type="GeneID" id="69903873"/>
<dbReference type="InterPro" id="IPR002204">
    <property type="entry name" value="3-OH-isobutyrate_DH-rel_CS"/>
</dbReference>
<feature type="active site" evidence="7">
    <location>
        <position position="175"/>
    </location>
</feature>
<evidence type="ECO:0000259" key="8">
    <source>
        <dbReference type="Pfam" id="PF03446"/>
    </source>
</evidence>
<dbReference type="SUPFAM" id="SSF51735">
    <property type="entry name" value="NAD(P)-binding Rossmann-fold domains"/>
    <property type="match status" value="1"/>
</dbReference>
<evidence type="ECO:0000256" key="2">
    <source>
        <dbReference type="ARBA" id="ARBA00013011"/>
    </source>
</evidence>
<evidence type="ECO:0000256" key="7">
    <source>
        <dbReference type="PIRSR" id="PIRSR000103-1"/>
    </source>
</evidence>
<dbReference type="GO" id="GO:0050661">
    <property type="term" value="F:NADP binding"/>
    <property type="evidence" value="ECO:0007669"/>
    <property type="project" value="InterPro"/>
</dbReference>
<name>A0A921H2E6_9STAP</name>
<gene>
    <name evidence="10" type="ORF">K8V85_10890</name>
</gene>
<dbReference type="InterPro" id="IPR029154">
    <property type="entry name" value="HIBADH-like_NADP-bd"/>
</dbReference>
<comment type="caution">
    <text evidence="10">The sequence shown here is derived from an EMBL/GenBank/DDBJ whole genome shotgun (WGS) entry which is preliminary data.</text>
</comment>
<dbReference type="EC" id="1.1.1.44" evidence="2"/>
<evidence type="ECO:0000313" key="11">
    <source>
        <dbReference type="Proteomes" id="UP000706163"/>
    </source>
</evidence>
<dbReference type="PIRSF" id="PIRSF000103">
    <property type="entry name" value="HIBADH"/>
    <property type="match status" value="1"/>
</dbReference>